<feature type="non-terminal residue" evidence="8">
    <location>
        <position position="1"/>
    </location>
</feature>
<dbReference type="Gene3D" id="1.10.1200.10">
    <property type="entry name" value="ACP-like"/>
    <property type="match status" value="1"/>
</dbReference>
<protein>
    <recommendedName>
        <fullName evidence="2">Fatty acid synthase</fullName>
        <ecNumber evidence="1">2.3.1.85</ecNumber>
    </recommendedName>
</protein>
<dbReference type="InterPro" id="IPR020806">
    <property type="entry name" value="PKS_PP-bd"/>
</dbReference>
<dbReference type="SMART" id="SM00823">
    <property type="entry name" value="PKS_PP"/>
    <property type="match status" value="1"/>
</dbReference>
<evidence type="ECO:0000259" key="7">
    <source>
        <dbReference type="PROSITE" id="PS50075"/>
    </source>
</evidence>
<evidence type="ECO:0000256" key="6">
    <source>
        <dbReference type="ARBA" id="ARBA00044883"/>
    </source>
</evidence>
<dbReference type="SUPFAM" id="SSF47336">
    <property type="entry name" value="ACP-like"/>
    <property type="match status" value="1"/>
</dbReference>
<proteinExistence type="predicted"/>
<dbReference type="Proteomes" id="UP000668214">
    <property type="component" value="Unassembled WGS sequence"/>
</dbReference>
<keyword evidence="5" id="KW-0808">Transferase</keyword>
<gene>
    <name evidence="8" type="primary">Fasn_1</name>
    <name evidence="8" type="ORF">G6Z78_0000020</name>
</gene>
<keyword evidence="3" id="KW-0596">Phosphopantetheine</keyword>
<dbReference type="PROSITE" id="PS50075">
    <property type="entry name" value="CARRIER"/>
    <property type="match status" value="1"/>
</dbReference>
<dbReference type="InterPro" id="IPR036736">
    <property type="entry name" value="ACP-like_sf"/>
</dbReference>
<reference evidence="8" key="1">
    <citation type="submission" date="2020-02" db="EMBL/GenBank/DDBJ databases">
        <title>Relaxed selection underlies rapid genomic changes in the transitions from sociality to social parasitism in ants.</title>
        <authorList>
            <person name="Bi X."/>
        </authorList>
    </citation>
    <scope>NUCLEOTIDE SEQUENCE</scope>
    <source>
        <strain evidence="8">BGI-DK2014c</strain>
        <tissue evidence="8">Whole body</tissue>
    </source>
</reference>
<dbReference type="Pfam" id="PF00550">
    <property type="entry name" value="PP-binding"/>
    <property type="match status" value="1"/>
</dbReference>
<evidence type="ECO:0000256" key="3">
    <source>
        <dbReference type="ARBA" id="ARBA00022450"/>
    </source>
</evidence>
<dbReference type="EMBL" id="JAANIA010000110">
    <property type="protein sequence ID" value="KAG5327038.1"/>
    <property type="molecule type" value="Genomic_DNA"/>
</dbReference>
<evidence type="ECO:0000256" key="1">
    <source>
        <dbReference type="ARBA" id="ARBA00012873"/>
    </source>
</evidence>
<accession>A0A836FH49</accession>
<dbReference type="AlphaFoldDB" id="A0A836FH49"/>
<evidence type="ECO:0000256" key="2">
    <source>
        <dbReference type="ARBA" id="ARBA00018769"/>
    </source>
</evidence>
<evidence type="ECO:0000313" key="9">
    <source>
        <dbReference type="Proteomes" id="UP000668214"/>
    </source>
</evidence>
<name>A0A836FH49_9HYME</name>
<dbReference type="EC" id="2.3.1.85" evidence="1"/>
<feature type="non-terminal residue" evidence="8">
    <location>
        <position position="231"/>
    </location>
</feature>
<evidence type="ECO:0000256" key="5">
    <source>
        <dbReference type="ARBA" id="ARBA00022679"/>
    </source>
</evidence>
<keyword evidence="4" id="KW-0597">Phosphoprotein</keyword>
<dbReference type="GO" id="GO:0004312">
    <property type="term" value="F:fatty acid synthase activity"/>
    <property type="evidence" value="ECO:0007669"/>
    <property type="project" value="UniProtKB-EC"/>
</dbReference>
<evidence type="ECO:0000256" key="4">
    <source>
        <dbReference type="ARBA" id="ARBA00022553"/>
    </source>
</evidence>
<feature type="domain" description="Carrier" evidence="7">
    <location>
        <begin position="36"/>
        <end position="116"/>
    </location>
</feature>
<keyword evidence="9" id="KW-1185">Reference proteome</keyword>
<comment type="caution">
    <text evidence="8">The sequence shown here is derived from an EMBL/GenBank/DDBJ whole genome shotgun (WGS) entry which is preliminary data.</text>
</comment>
<comment type="catalytic activity">
    <reaction evidence="6">
        <text>acetyl-CoA + n malonyl-CoA + 2n NADPH + 2n H(+) = a long-chain fatty acid + (n+1) CoA + n CO2 + 2n NADP(+).</text>
        <dbReference type="EC" id="2.3.1.85"/>
    </reaction>
</comment>
<dbReference type="FunFam" id="1.10.1200.10:FF:000013">
    <property type="entry name" value="Fatty acid synthase"/>
    <property type="match status" value="1"/>
</dbReference>
<dbReference type="GO" id="GO:0032787">
    <property type="term" value="P:monocarboxylic acid metabolic process"/>
    <property type="evidence" value="ECO:0007669"/>
    <property type="project" value="UniProtKB-ARBA"/>
</dbReference>
<dbReference type="InterPro" id="IPR009081">
    <property type="entry name" value="PP-bd_ACP"/>
</dbReference>
<dbReference type="Gene3D" id="3.40.50.720">
    <property type="entry name" value="NAD(P)-binding Rossmann-like Domain"/>
    <property type="match status" value="1"/>
</dbReference>
<sequence length="231" mass="26183">LIIGGTLQQKISCCLDELDKFLLQSRPIVSSMVVAEKKMKSQGSLIETIADILNISNIKLVSPNSSLAELGMDSMMAIEIKQILEREFDIFVTAQEMRNLTFAKLTKISVPIINDNDKDNDNDNDNVDDEKKLKKETLNVITFFIGVALRDEDFVSPIEFLTNKQNTTTEVLLIPGINGCDSIFKTIIPYIKFSTSWLHYNTNNMDCTNTIMETINRFTNVCNRISNFILR</sequence>
<organism evidence="8 9">
    <name type="scientific">Pseudoatta argentina</name>
    <dbReference type="NCBI Taxonomy" id="621737"/>
    <lineage>
        <taxon>Eukaryota</taxon>
        <taxon>Metazoa</taxon>
        <taxon>Ecdysozoa</taxon>
        <taxon>Arthropoda</taxon>
        <taxon>Hexapoda</taxon>
        <taxon>Insecta</taxon>
        <taxon>Pterygota</taxon>
        <taxon>Neoptera</taxon>
        <taxon>Endopterygota</taxon>
        <taxon>Hymenoptera</taxon>
        <taxon>Apocrita</taxon>
        <taxon>Aculeata</taxon>
        <taxon>Formicoidea</taxon>
        <taxon>Formicidae</taxon>
        <taxon>Myrmicinae</taxon>
        <taxon>Pseudoatta</taxon>
    </lineage>
</organism>
<dbReference type="GO" id="GO:0031177">
    <property type="term" value="F:phosphopantetheine binding"/>
    <property type="evidence" value="ECO:0007669"/>
    <property type="project" value="InterPro"/>
</dbReference>
<evidence type="ECO:0000313" key="8">
    <source>
        <dbReference type="EMBL" id="KAG5327038.1"/>
    </source>
</evidence>